<evidence type="ECO:0000256" key="4">
    <source>
        <dbReference type="ARBA" id="ARBA00022741"/>
    </source>
</evidence>
<feature type="compositionally biased region" description="Acidic residues" evidence="10">
    <location>
        <begin position="322"/>
        <end position="332"/>
    </location>
</feature>
<dbReference type="InterPro" id="IPR005543">
    <property type="entry name" value="PASTA_dom"/>
</dbReference>
<evidence type="ECO:0000256" key="5">
    <source>
        <dbReference type="ARBA" id="ARBA00022777"/>
    </source>
</evidence>
<dbReference type="SMART" id="SM00220">
    <property type="entry name" value="S_TKc"/>
    <property type="match status" value="1"/>
</dbReference>
<organism evidence="14 15">
    <name type="scientific">Anaerobutyricum hallii</name>
    <dbReference type="NCBI Taxonomy" id="39488"/>
    <lineage>
        <taxon>Bacteria</taxon>
        <taxon>Bacillati</taxon>
        <taxon>Bacillota</taxon>
        <taxon>Clostridia</taxon>
        <taxon>Lachnospirales</taxon>
        <taxon>Lachnospiraceae</taxon>
        <taxon>Anaerobutyricum</taxon>
    </lineage>
</organism>
<feature type="domain" description="PASTA" evidence="13">
    <location>
        <begin position="479"/>
        <end position="545"/>
    </location>
</feature>
<feature type="domain" description="PASTA" evidence="13">
    <location>
        <begin position="402"/>
        <end position="470"/>
    </location>
</feature>
<dbReference type="PROSITE" id="PS00107">
    <property type="entry name" value="PROTEIN_KINASE_ATP"/>
    <property type="match status" value="1"/>
</dbReference>
<sequence length="701" mass="76822">MLQKGTILAGRYEILEHIGSGGMADVYKARCHKLNRYVAIKVLRREYCDNESFVRKFTVEAQSTAGLIHPNIVNIYDAGNEEGIHYIVMELAEGMTLKRYIRRYGRLSARETVDFAIQIASGLQAAHEHHIIHRDIKPQNILVSDSGTIKVTDFGIARAATGDDTISSSAMGSVRYLSPEQARGGYADERSDIYSLGITIYEMATGKVPFDGENTVAIALMHLRDEITPPRCYFPDIPSSLEKIILKCTMKQPEQRYQSAAELILDLQKVFLSPDGNYVYVDPLVDDSPTIQRNTEDIEKIRKSLTGTERKRNVEEKKSQVEEEGEEEEDYKDDASMNPKLEKLILVITIAFGVLVACIVFYLVGNSLHLFRTSSNKGTTQAAVETTTEAPKEATTESKPEDTKYTKMPNLIGLTKNAAEDEMKALGLKADFAYEDGSSSADSDLIVKKQQYNKDDAVAIGSTVKITLGKKDSADATTTAEKVEVPAMVNYTEKKAEKELTKAGLKVKKAYATSDTVKEGYVIKQSPKGGTIVNKGFAVTITISKGVGKTTVPSLIGVSQSVAERELNQVGLKLGTVSYDYSGEVGVGDVISQGIESGTSVDKGTKVSVVLSLGEQESYRYEGSVNIEEQPFDEGASGSIKLVLKQDSWESTIYSKSSVSNDDFPLNITFEGDREGGGTVIMYVNGKQYNTYSVNLSAISD</sequence>
<evidence type="ECO:0000259" key="13">
    <source>
        <dbReference type="PROSITE" id="PS51178"/>
    </source>
</evidence>
<evidence type="ECO:0000256" key="3">
    <source>
        <dbReference type="ARBA" id="ARBA00022679"/>
    </source>
</evidence>
<evidence type="ECO:0000313" key="15">
    <source>
        <dbReference type="Proteomes" id="UP000217549"/>
    </source>
</evidence>
<feature type="compositionally biased region" description="Basic and acidic residues" evidence="10">
    <location>
        <begin position="390"/>
        <end position="405"/>
    </location>
</feature>
<dbReference type="AlphaFoldDB" id="A0A285PP54"/>
<dbReference type="SUPFAM" id="SSF54184">
    <property type="entry name" value="Penicillin-binding protein 2x (pbp-2x), c-terminal domain"/>
    <property type="match status" value="1"/>
</dbReference>
<proteinExistence type="predicted"/>
<dbReference type="GO" id="GO:0005524">
    <property type="term" value="F:ATP binding"/>
    <property type="evidence" value="ECO:0007669"/>
    <property type="project" value="UniProtKB-UniRule"/>
</dbReference>
<protein>
    <recommendedName>
        <fullName evidence="1">non-specific serine/threonine protein kinase</fullName>
        <ecNumber evidence="1">2.7.11.1</ecNumber>
    </recommendedName>
</protein>
<reference evidence="15" key="1">
    <citation type="submission" date="2017-09" db="EMBL/GenBank/DDBJ databases">
        <authorList>
            <person name="Shetty A S."/>
        </authorList>
    </citation>
    <scope>NUCLEOTIDE SEQUENCE [LARGE SCALE GENOMIC DNA]</scope>
</reference>
<keyword evidence="11" id="KW-1133">Transmembrane helix</keyword>
<dbReference type="PROSITE" id="PS50011">
    <property type="entry name" value="PROTEIN_KINASE_DOM"/>
    <property type="match status" value="1"/>
</dbReference>
<dbReference type="CDD" id="cd06577">
    <property type="entry name" value="PASTA_pknB"/>
    <property type="match status" value="2"/>
</dbReference>
<feature type="region of interest" description="Disordered" evidence="10">
    <location>
        <begin position="376"/>
        <end position="405"/>
    </location>
</feature>
<dbReference type="KEGG" id="ehl:EHLA_0628"/>
<dbReference type="RefSeq" id="WP_096239286.1">
    <property type="nucleotide sequence ID" value="NZ_LT907978.1"/>
</dbReference>
<feature type="compositionally biased region" description="Low complexity" evidence="10">
    <location>
        <begin position="379"/>
        <end position="389"/>
    </location>
</feature>
<evidence type="ECO:0000256" key="7">
    <source>
        <dbReference type="ARBA" id="ARBA00047899"/>
    </source>
</evidence>
<accession>A0A285PP54</accession>
<feature type="compositionally biased region" description="Basic and acidic residues" evidence="10">
    <location>
        <begin position="309"/>
        <end position="321"/>
    </location>
</feature>
<feature type="region of interest" description="Disordered" evidence="10">
    <location>
        <begin position="309"/>
        <end position="334"/>
    </location>
</feature>
<keyword evidence="5 14" id="KW-0418">Kinase</keyword>
<keyword evidence="4 9" id="KW-0547">Nucleotide-binding</keyword>
<dbReference type="PANTHER" id="PTHR43289">
    <property type="entry name" value="MITOGEN-ACTIVATED PROTEIN KINASE KINASE KINASE 20-RELATED"/>
    <property type="match status" value="1"/>
</dbReference>
<dbReference type="InterPro" id="IPR000719">
    <property type="entry name" value="Prot_kinase_dom"/>
</dbReference>
<dbReference type="EMBL" id="LT907978">
    <property type="protein sequence ID" value="SOB71391.1"/>
    <property type="molecule type" value="Genomic_DNA"/>
</dbReference>
<feature type="binding site" evidence="9">
    <location>
        <position position="41"/>
    </location>
    <ligand>
        <name>ATP</name>
        <dbReference type="ChEBI" id="CHEBI:30616"/>
    </ligand>
</feature>
<dbReference type="InterPro" id="IPR008271">
    <property type="entry name" value="Ser/Thr_kinase_AS"/>
</dbReference>
<evidence type="ECO:0000256" key="2">
    <source>
        <dbReference type="ARBA" id="ARBA00022527"/>
    </source>
</evidence>
<dbReference type="InterPro" id="IPR011009">
    <property type="entry name" value="Kinase-like_dom_sf"/>
</dbReference>
<keyword evidence="11" id="KW-0472">Membrane</keyword>
<dbReference type="Proteomes" id="UP000217549">
    <property type="component" value="Chromosome I"/>
</dbReference>
<evidence type="ECO:0000256" key="1">
    <source>
        <dbReference type="ARBA" id="ARBA00012513"/>
    </source>
</evidence>
<evidence type="ECO:0000256" key="10">
    <source>
        <dbReference type="SAM" id="MobiDB-lite"/>
    </source>
</evidence>
<evidence type="ECO:0000259" key="12">
    <source>
        <dbReference type="PROSITE" id="PS50011"/>
    </source>
</evidence>
<dbReference type="PROSITE" id="PS51178">
    <property type="entry name" value="PASTA"/>
    <property type="match status" value="3"/>
</dbReference>
<dbReference type="SUPFAM" id="SSF56112">
    <property type="entry name" value="Protein kinase-like (PK-like)"/>
    <property type="match status" value="1"/>
</dbReference>
<evidence type="ECO:0000256" key="11">
    <source>
        <dbReference type="SAM" id="Phobius"/>
    </source>
</evidence>
<evidence type="ECO:0000256" key="9">
    <source>
        <dbReference type="PROSITE-ProRule" id="PRU10141"/>
    </source>
</evidence>
<comment type="catalytic activity">
    <reaction evidence="8">
        <text>L-seryl-[protein] + ATP = O-phospho-L-seryl-[protein] + ADP + H(+)</text>
        <dbReference type="Rhea" id="RHEA:17989"/>
        <dbReference type="Rhea" id="RHEA-COMP:9863"/>
        <dbReference type="Rhea" id="RHEA-COMP:11604"/>
        <dbReference type="ChEBI" id="CHEBI:15378"/>
        <dbReference type="ChEBI" id="CHEBI:29999"/>
        <dbReference type="ChEBI" id="CHEBI:30616"/>
        <dbReference type="ChEBI" id="CHEBI:83421"/>
        <dbReference type="ChEBI" id="CHEBI:456216"/>
        <dbReference type="EC" id="2.7.11.1"/>
    </reaction>
</comment>
<dbReference type="InterPro" id="IPR017441">
    <property type="entry name" value="Protein_kinase_ATP_BS"/>
</dbReference>
<dbReference type="GO" id="GO:0106310">
    <property type="term" value="F:protein serine kinase activity"/>
    <property type="evidence" value="ECO:0007669"/>
    <property type="project" value="RHEA"/>
</dbReference>
<name>A0A285PP54_9FIRM</name>
<feature type="domain" description="PASTA" evidence="13">
    <location>
        <begin position="546"/>
        <end position="613"/>
    </location>
</feature>
<dbReference type="Pfam" id="PF00069">
    <property type="entry name" value="Pkinase"/>
    <property type="match status" value="1"/>
</dbReference>
<dbReference type="EC" id="2.7.11.1" evidence="1"/>
<keyword evidence="3 14" id="KW-0808">Transferase</keyword>
<keyword evidence="15" id="KW-1185">Reference proteome</keyword>
<gene>
    <name evidence="14" type="ORF">EHLA_0628</name>
</gene>
<evidence type="ECO:0000313" key="14">
    <source>
        <dbReference type="EMBL" id="SOB71391.1"/>
    </source>
</evidence>
<dbReference type="SMART" id="SM00740">
    <property type="entry name" value="PASTA"/>
    <property type="match status" value="3"/>
</dbReference>
<evidence type="ECO:0000256" key="8">
    <source>
        <dbReference type="ARBA" id="ARBA00048679"/>
    </source>
</evidence>
<keyword evidence="2 14" id="KW-0723">Serine/threonine-protein kinase</keyword>
<keyword evidence="6 9" id="KW-0067">ATP-binding</keyword>
<feature type="transmembrane region" description="Helical" evidence="11">
    <location>
        <begin position="344"/>
        <end position="364"/>
    </location>
</feature>
<comment type="catalytic activity">
    <reaction evidence="7">
        <text>L-threonyl-[protein] + ATP = O-phospho-L-threonyl-[protein] + ADP + H(+)</text>
        <dbReference type="Rhea" id="RHEA:46608"/>
        <dbReference type="Rhea" id="RHEA-COMP:11060"/>
        <dbReference type="Rhea" id="RHEA-COMP:11605"/>
        <dbReference type="ChEBI" id="CHEBI:15378"/>
        <dbReference type="ChEBI" id="CHEBI:30013"/>
        <dbReference type="ChEBI" id="CHEBI:30616"/>
        <dbReference type="ChEBI" id="CHEBI:61977"/>
        <dbReference type="ChEBI" id="CHEBI:456216"/>
        <dbReference type="EC" id="2.7.11.1"/>
    </reaction>
</comment>
<dbReference type="FunFam" id="1.10.510.10:FF:000021">
    <property type="entry name" value="Serine/threonine protein kinase"/>
    <property type="match status" value="1"/>
</dbReference>
<dbReference type="Gene3D" id="1.10.510.10">
    <property type="entry name" value="Transferase(Phosphotransferase) domain 1"/>
    <property type="match status" value="1"/>
</dbReference>
<dbReference type="NCBIfam" id="NF033483">
    <property type="entry name" value="PknB_PASTA_kin"/>
    <property type="match status" value="1"/>
</dbReference>
<dbReference type="GO" id="GO:0004674">
    <property type="term" value="F:protein serine/threonine kinase activity"/>
    <property type="evidence" value="ECO:0007669"/>
    <property type="project" value="UniProtKB-KW"/>
</dbReference>
<dbReference type="FunFam" id="3.30.200.20:FF:000035">
    <property type="entry name" value="Serine/threonine protein kinase Stk1"/>
    <property type="match status" value="1"/>
</dbReference>
<dbReference type="Gene3D" id="3.30.200.20">
    <property type="entry name" value="Phosphorylase Kinase, domain 1"/>
    <property type="match status" value="1"/>
</dbReference>
<dbReference type="PANTHER" id="PTHR43289:SF34">
    <property type="entry name" value="SERINE_THREONINE-PROTEIN KINASE YBDM-RELATED"/>
    <property type="match status" value="1"/>
</dbReference>
<dbReference type="STRING" id="39488.ERS852450_02558"/>
<dbReference type="CDD" id="cd14014">
    <property type="entry name" value="STKc_PknB_like"/>
    <property type="match status" value="1"/>
</dbReference>
<keyword evidence="11" id="KW-0812">Transmembrane</keyword>
<dbReference type="Pfam" id="PF03793">
    <property type="entry name" value="PASTA"/>
    <property type="match status" value="3"/>
</dbReference>
<feature type="domain" description="Protein kinase" evidence="12">
    <location>
        <begin position="12"/>
        <end position="272"/>
    </location>
</feature>
<dbReference type="Gene3D" id="3.30.10.20">
    <property type="match status" value="3"/>
</dbReference>
<dbReference type="PROSITE" id="PS00108">
    <property type="entry name" value="PROTEIN_KINASE_ST"/>
    <property type="match status" value="1"/>
</dbReference>
<evidence type="ECO:0000256" key="6">
    <source>
        <dbReference type="ARBA" id="ARBA00022840"/>
    </source>
</evidence>